<organism evidence="2 3">
    <name type="scientific">Rhizobium paknamense</name>
    <dbReference type="NCBI Taxonomy" id="1206817"/>
    <lineage>
        <taxon>Bacteria</taxon>
        <taxon>Pseudomonadati</taxon>
        <taxon>Pseudomonadota</taxon>
        <taxon>Alphaproteobacteria</taxon>
        <taxon>Hyphomicrobiales</taxon>
        <taxon>Rhizobiaceae</taxon>
        <taxon>Rhizobium/Agrobacterium group</taxon>
        <taxon>Rhizobium</taxon>
    </lineage>
</organism>
<evidence type="ECO:0000313" key="3">
    <source>
        <dbReference type="Proteomes" id="UP001235269"/>
    </source>
</evidence>
<feature type="region of interest" description="Disordered" evidence="1">
    <location>
        <begin position="200"/>
        <end position="220"/>
    </location>
</feature>
<gene>
    <name evidence="2" type="ORF">QO005_004591</name>
</gene>
<evidence type="ECO:0008006" key="4">
    <source>
        <dbReference type="Google" id="ProtNLM"/>
    </source>
</evidence>
<evidence type="ECO:0000256" key="1">
    <source>
        <dbReference type="SAM" id="MobiDB-lite"/>
    </source>
</evidence>
<proteinExistence type="predicted"/>
<keyword evidence="3" id="KW-1185">Reference proteome</keyword>
<dbReference type="EMBL" id="JAUSWH010000027">
    <property type="protein sequence ID" value="MDQ0458231.1"/>
    <property type="molecule type" value="Genomic_DNA"/>
</dbReference>
<accession>A0ABU0IJ66</accession>
<dbReference type="RefSeq" id="WP_307160336.1">
    <property type="nucleotide sequence ID" value="NZ_JAUSWH010000027.1"/>
</dbReference>
<name>A0ABU0IJ66_9HYPH</name>
<sequence length="220" mass="25106">MNSKLTVKEKAATTLHCSSETSSFERVSTNGNDCSRARFHDEAMYAIHRLDVDRHGQNAWMVNLSRGGRPIRMTFSDSTYGGKDQALEVAQVYRDAVLKVVPPLTHKDMRMLVRKNRPEGSAIPGVYYKEARGIRKSGSWIARIEIPLDDPKPVIPGKRRRKALTRTFSVDKYGYEEAQRMAEEERIRMVLAVENGEDPALRSPQALTLHEKLRHRRSDN</sequence>
<dbReference type="Gene3D" id="1.20.5.2050">
    <property type="match status" value="1"/>
</dbReference>
<evidence type="ECO:0000313" key="2">
    <source>
        <dbReference type="EMBL" id="MDQ0458231.1"/>
    </source>
</evidence>
<dbReference type="Proteomes" id="UP001235269">
    <property type="component" value="Unassembled WGS sequence"/>
</dbReference>
<comment type="caution">
    <text evidence="2">The sequence shown here is derived from an EMBL/GenBank/DDBJ whole genome shotgun (WGS) entry which is preliminary data.</text>
</comment>
<reference evidence="2 3" key="1">
    <citation type="submission" date="2023-07" db="EMBL/GenBank/DDBJ databases">
        <title>Genomic Encyclopedia of Type Strains, Phase IV (KMG-IV): sequencing the most valuable type-strain genomes for metagenomic binning, comparative biology and taxonomic classification.</title>
        <authorList>
            <person name="Goeker M."/>
        </authorList>
    </citation>
    <scope>NUCLEOTIDE SEQUENCE [LARGE SCALE GENOMIC DNA]</scope>
    <source>
        <strain evidence="2 3">DSM 100301</strain>
    </source>
</reference>
<protein>
    <recommendedName>
        <fullName evidence="4">AP2 domain-containing protein</fullName>
    </recommendedName>
</protein>